<protein>
    <submittedName>
        <fullName evidence="1">Uncharacterized protein</fullName>
    </submittedName>
</protein>
<name>A0ACB5S0M5_9PEZI</name>
<evidence type="ECO:0000313" key="2">
    <source>
        <dbReference type="Proteomes" id="UP001165186"/>
    </source>
</evidence>
<dbReference type="EMBL" id="BSXG01000027">
    <property type="protein sequence ID" value="GME26327.1"/>
    <property type="molecule type" value="Genomic_DNA"/>
</dbReference>
<proteinExistence type="predicted"/>
<organism evidence="1 2">
    <name type="scientific">Neofusicoccum parvum</name>
    <dbReference type="NCBI Taxonomy" id="310453"/>
    <lineage>
        <taxon>Eukaryota</taxon>
        <taxon>Fungi</taxon>
        <taxon>Dikarya</taxon>
        <taxon>Ascomycota</taxon>
        <taxon>Pezizomycotina</taxon>
        <taxon>Dothideomycetes</taxon>
        <taxon>Dothideomycetes incertae sedis</taxon>
        <taxon>Botryosphaeriales</taxon>
        <taxon>Botryosphaeriaceae</taxon>
        <taxon>Neofusicoccum</taxon>
    </lineage>
</organism>
<accession>A0ACB5S0M5</accession>
<dbReference type="Proteomes" id="UP001165186">
    <property type="component" value="Unassembled WGS sequence"/>
</dbReference>
<reference evidence="1" key="1">
    <citation type="submission" date="2024-09" db="EMBL/GenBank/DDBJ databases">
        <title>Draft Genome Sequences of Neofusicoccum parvum.</title>
        <authorList>
            <person name="Ashida A."/>
            <person name="Camagna M."/>
            <person name="Tanaka A."/>
            <person name="Takemoto D."/>
        </authorList>
    </citation>
    <scope>NUCLEOTIDE SEQUENCE</scope>
    <source>
        <strain evidence="1">PPO83</strain>
    </source>
</reference>
<keyword evidence="2" id="KW-1185">Reference proteome</keyword>
<comment type="caution">
    <text evidence="1">The sequence shown here is derived from an EMBL/GenBank/DDBJ whole genome shotgun (WGS) entry which is preliminary data.</text>
</comment>
<evidence type="ECO:0000313" key="1">
    <source>
        <dbReference type="EMBL" id="GME26327.1"/>
    </source>
</evidence>
<gene>
    <name evidence="1" type="primary">g9044</name>
    <name evidence="1" type="ORF">NpPPO83_00009044</name>
</gene>
<sequence length="326" mass="33807">MKAFRLEDSSTGVQLQNVPIPDPSAGQALIAVEAAGICHSDVHIIKGHGKSWAQPRPITLGHEVAGTIAKLGPGPSPFRIGDRVAIALISHPVGAGSWEEAVGLGYDGGYAEYALAFQKHLVRIPDGVSFAQAAVATDSIATAYHAVVTEAKVTASSTVAIIGLGGLGLNGIIFAALQGAKVYGIDVNEDKFEDAKRFGAIDCAKALDKFSDIVFDAIVDFAGVGSTTASAISAVKEGGCVVLVGLGAASIHLDPTQLVTRMVTLQGSLGASLDELRTVLDLIASGSITPRLQEIPFEQLPQGLQLLEKNEAQGRLFLSPNKGPRL</sequence>